<organism evidence="1 2">
    <name type="scientific">Parelaphostrongylus tenuis</name>
    <name type="common">Meningeal worm</name>
    <dbReference type="NCBI Taxonomy" id="148309"/>
    <lineage>
        <taxon>Eukaryota</taxon>
        <taxon>Metazoa</taxon>
        <taxon>Ecdysozoa</taxon>
        <taxon>Nematoda</taxon>
        <taxon>Chromadorea</taxon>
        <taxon>Rhabditida</taxon>
        <taxon>Rhabditina</taxon>
        <taxon>Rhabditomorpha</taxon>
        <taxon>Strongyloidea</taxon>
        <taxon>Metastrongylidae</taxon>
        <taxon>Parelaphostrongylus</taxon>
    </lineage>
</organism>
<comment type="caution">
    <text evidence="1">The sequence shown here is derived from an EMBL/GenBank/DDBJ whole genome shotgun (WGS) entry which is preliminary data.</text>
</comment>
<protein>
    <submittedName>
        <fullName evidence="1">Uncharacterized protein</fullName>
    </submittedName>
</protein>
<evidence type="ECO:0000313" key="1">
    <source>
        <dbReference type="EMBL" id="KAJ1354778.1"/>
    </source>
</evidence>
<evidence type="ECO:0000313" key="2">
    <source>
        <dbReference type="Proteomes" id="UP001196413"/>
    </source>
</evidence>
<name>A0AAD5QK11_PARTN</name>
<dbReference type="Proteomes" id="UP001196413">
    <property type="component" value="Unassembled WGS sequence"/>
</dbReference>
<keyword evidence="2" id="KW-1185">Reference proteome</keyword>
<sequence>MLIMLSIKSGCGVVPAGQASTRTLTVTGFTLPVAMVHTGDAANRAQLFDIASSSGAVQALVFDVLEGRGRSSLLPDAVIPSVLCQLTINVTYEPC</sequence>
<proteinExistence type="predicted"/>
<gene>
    <name evidence="1" type="ORF">KIN20_011814</name>
</gene>
<dbReference type="AlphaFoldDB" id="A0AAD5QK11"/>
<reference evidence="1" key="1">
    <citation type="submission" date="2021-06" db="EMBL/GenBank/DDBJ databases">
        <title>Parelaphostrongylus tenuis whole genome reference sequence.</title>
        <authorList>
            <person name="Garwood T.J."/>
            <person name="Larsen P.A."/>
            <person name="Fountain-Jones N.M."/>
            <person name="Garbe J.R."/>
            <person name="Macchietto M.G."/>
            <person name="Kania S.A."/>
            <person name="Gerhold R.W."/>
            <person name="Richards J.E."/>
            <person name="Wolf T.M."/>
        </authorList>
    </citation>
    <scope>NUCLEOTIDE SEQUENCE</scope>
    <source>
        <strain evidence="1">MNPRO001-30</strain>
        <tissue evidence="1">Meninges</tissue>
    </source>
</reference>
<accession>A0AAD5QK11</accession>
<dbReference type="EMBL" id="JAHQIW010002209">
    <property type="protein sequence ID" value="KAJ1354778.1"/>
    <property type="molecule type" value="Genomic_DNA"/>
</dbReference>